<evidence type="ECO:0000256" key="4">
    <source>
        <dbReference type="ARBA" id="ARBA00022833"/>
    </source>
</evidence>
<dbReference type="GO" id="GO:0008270">
    <property type="term" value="F:zinc ion binding"/>
    <property type="evidence" value="ECO:0007669"/>
    <property type="project" value="UniProtKB-KW"/>
</dbReference>
<keyword evidence="3" id="KW-0863">Zinc-finger</keyword>
<keyword evidence="9" id="KW-0539">Nucleus</keyword>
<evidence type="ECO:0000256" key="8">
    <source>
        <dbReference type="ARBA" id="ARBA00023170"/>
    </source>
</evidence>
<evidence type="ECO:0000256" key="7">
    <source>
        <dbReference type="ARBA" id="ARBA00023163"/>
    </source>
</evidence>
<keyword evidence="7" id="KW-0804">Transcription</keyword>
<feature type="domain" description="Nuclear receptor" evidence="10">
    <location>
        <begin position="3"/>
        <end position="78"/>
    </location>
</feature>
<dbReference type="Proteomes" id="UP001432027">
    <property type="component" value="Unassembled WGS sequence"/>
</dbReference>
<keyword evidence="8" id="KW-0675">Receptor</keyword>
<dbReference type="PROSITE" id="PS00031">
    <property type="entry name" value="NUCLEAR_REC_DBD_1"/>
    <property type="match status" value="1"/>
</dbReference>
<dbReference type="GO" id="GO:0000978">
    <property type="term" value="F:RNA polymerase II cis-regulatory region sequence-specific DNA binding"/>
    <property type="evidence" value="ECO:0007669"/>
    <property type="project" value="TreeGrafter"/>
</dbReference>
<organism evidence="11 12">
    <name type="scientific">Pristionchus entomophagus</name>
    <dbReference type="NCBI Taxonomy" id="358040"/>
    <lineage>
        <taxon>Eukaryota</taxon>
        <taxon>Metazoa</taxon>
        <taxon>Ecdysozoa</taxon>
        <taxon>Nematoda</taxon>
        <taxon>Chromadorea</taxon>
        <taxon>Rhabditida</taxon>
        <taxon>Rhabditina</taxon>
        <taxon>Diplogasteromorpha</taxon>
        <taxon>Diplogasteroidea</taxon>
        <taxon>Neodiplogasteridae</taxon>
        <taxon>Pristionchus</taxon>
    </lineage>
</organism>
<dbReference type="GO" id="GO:0004879">
    <property type="term" value="F:nuclear receptor activity"/>
    <property type="evidence" value="ECO:0007669"/>
    <property type="project" value="TreeGrafter"/>
</dbReference>
<dbReference type="GO" id="GO:0045944">
    <property type="term" value="P:positive regulation of transcription by RNA polymerase II"/>
    <property type="evidence" value="ECO:0007669"/>
    <property type="project" value="TreeGrafter"/>
</dbReference>
<evidence type="ECO:0000313" key="11">
    <source>
        <dbReference type="EMBL" id="GMS78274.1"/>
    </source>
</evidence>
<dbReference type="InterPro" id="IPR013088">
    <property type="entry name" value="Znf_NHR/GATA"/>
</dbReference>
<evidence type="ECO:0000256" key="6">
    <source>
        <dbReference type="ARBA" id="ARBA00023125"/>
    </source>
</evidence>
<dbReference type="SUPFAM" id="SSF57716">
    <property type="entry name" value="Glucocorticoid receptor-like (DNA-binding domain)"/>
    <property type="match status" value="1"/>
</dbReference>
<keyword evidence="4" id="KW-0862">Zinc</keyword>
<evidence type="ECO:0000256" key="5">
    <source>
        <dbReference type="ARBA" id="ARBA00023015"/>
    </source>
</evidence>
<evidence type="ECO:0000256" key="2">
    <source>
        <dbReference type="ARBA" id="ARBA00022723"/>
    </source>
</evidence>
<gene>
    <name evidence="11" type="ORF">PENTCL1PPCAC_449</name>
</gene>
<dbReference type="AlphaFoldDB" id="A0AAV5S7F6"/>
<dbReference type="SMART" id="SM00399">
    <property type="entry name" value="ZnF_C4"/>
    <property type="match status" value="1"/>
</dbReference>
<sequence>RKKGVCLVCGDHATGYNFNVITCESCKAFFRRNANKPKGFKCAISDDCEVNILTRRLCQSCRMNKCLIVGMQKDWILNEDQLMKRKNSRVRKMAKQAAALGDQRARGRSVRPPSSFHLTAIKFNYPSAHSAVHSMAPILSPLSTLSAFSNLSPTDSSCSESLSEAKWAAPLSGSG</sequence>
<evidence type="ECO:0000256" key="3">
    <source>
        <dbReference type="ARBA" id="ARBA00022771"/>
    </source>
</evidence>
<dbReference type="PANTHER" id="PTHR24082:SF494">
    <property type="entry name" value="NUCLEAR HORMONE RECEPTOR FAMILY MEMBER DAF-12"/>
    <property type="match status" value="1"/>
</dbReference>
<keyword evidence="6" id="KW-0238">DNA-binding</keyword>
<dbReference type="GO" id="GO:0000122">
    <property type="term" value="P:negative regulation of transcription by RNA polymerase II"/>
    <property type="evidence" value="ECO:0007669"/>
    <property type="project" value="TreeGrafter"/>
</dbReference>
<dbReference type="InterPro" id="IPR001628">
    <property type="entry name" value="Znf_hrmn_rcpt"/>
</dbReference>
<keyword evidence="12" id="KW-1185">Reference proteome</keyword>
<reference evidence="11" key="1">
    <citation type="submission" date="2023-10" db="EMBL/GenBank/DDBJ databases">
        <title>Genome assembly of Pristionchus species.</title>
        <authorList>
            <person name="Yoshida K."/>
            <person name="Sommer R.J."/>
        </authorList>
    </citation>
    <scope>NUCLEOTIDE SEQUENCE</scope>
    <source>
        <strain evidence="11">RS0144</strain>
    </source>
</reference>
<dbReference type="InterPro" id="IPR050234">
    <property type="entry name" value="Nuclear_hormone_rcpt_NR1"/>
</dbReference>
<dbReference type="GO" id="GO:0030154">
    <property type="term" value="P:cell differentiation"/>
    <property type="evidence" value="ECO:0007669"/>
    <property type="project" value="TreeGrafter"/>
</dbReference>
<comment type="similarity">
    <text evidence="1">Belongs to the nuclear hormone receptor family.</text>
</comment>
<comment type="caution">
    <text evidence="11">The sequence shown here is derived from an EMBL/GenBank/DDBJ whole genome shotgun (WGS) entry which is preliminary data.</text>
</comment>
<evidence type="ECO:0000256" key="1">
    <source>
        <dbReference type="ARBA" id="ARBA00005993"/>
    </source>
</evidence>
<name>A0AAV5S7F6_9BILA</name>
<accession>A0AAV5S7F6</accession>
<proteinExistence type="inferred from homology"/>
<feature type="non-terminal residue" evidence="11">
    <location>
        <position position="175"/>
    </location>
</feature>
<keyword evidence="2" id="KW-0479">Metal-binding</keyword>
<dbReference type="Pfam" id="PF00105">
    <property type="entry name" value="zf-C4"/>
    <property type="match status" value="1"/>
</dbReference>
<evidence type="ECO:0000313" key="12">
    <source>
        <dbReference type="Proteomes" id="UP001432027"/>
    </source>
</evidence>
<protein>
    <recommendedName>
        <fullName evidence="10">Nuclear receptor domain-containing protein</fullName>
    </recommendedName>
</protein>
<evidence type="ECO:0000259" key="10">
    <source>
        <dbReference type="PROSITE" id="PS51030"/>
    </source>
</evidence>
<dbReference type="PRINTS" id="PR00047">
    <property type="entry name" value="STROIDFINGER"/>
</dbReference>
<dbReference type="PANTHER" id="PTHR24082">
    <property type="entry name" value="NUCLEAR HORMONE RECEPTOR"/>
    <property type="match status" value="1"/>
</dbReference>
<dbReference type="Gene3D" id="3.30.50.10">
    <property type="entry name" value="Erythroid Transcription Factor GATA-1, subunit A"/>
    <property type="match status" value="1"/>
</dbReference>
<feature type="non-terminal residue" evidence="11">
    <location>
        <position position="1"/>
    </location>
</feature>
<dbReference type="EMBL" id="BTSX01000001">
    <property type="protein sequence ID" value="GMS78274.1"/>
    <property type="molecule type" value="Genomic_DNA"/>
</dbReference>
<keyword evidence="5" id="KW-0805">Transcription regulation</keyword>
<evidence type="ECO:0000256" key="9">
    <source>
        <dbReference type="ARBA" id="ARBA00023242"/>
    </source>
</evidence>
<dbReference type="PROSITE" id="PS51030">
    <property type="entry name" value="NUCLEAR_REC_DBD_2"/>
    <property type="match status" value="1"/>
</dbReference>